<sequence>AAVHAVAQGAHTVQVAADDLARALVGFQPLALRGVAVQTSTTRWSDIGGLVDTRRQLRETLELPARYAAVFASSPLRLRSGVLLYGFPGCGKTLLASAVARECGLSFVATKGPELLSKYIGSSEQAVRDLFRRAAAAAPCVLFFDEFDAIAPRRGHDNTGVTDRVVNQFLTEMDGAEGLAGVYVLAATSRPDLIDPALLRPGRLDKAFLCPLPDKEDRADILSRHAARIRTEALIDWPALAARAEHFSGADLQALVYNAFLAAVHDMNDARLADTSQSTTSTTLSAEFAAIGEGALLPPVERTKLAERLISLLHGNRQVAASSANDVEGPPVPIVTMAHFEAAFGTTHASLAANDRERFASIYRAFVNDKKASVDKPTRAPIEQRATLA</sequence>
<reference evidence="1" key="1">
    <citation type="submission" date="2022-07" db="EMBL/GenBank/DDBJ databases">
        <title>Phylogenomic reconstructions and comparative analyses of Kickxellomycotina fungi.</title>
        <authorList>
            <person name="Reynolds N.K."/>
            <person name="Stajich J.E."/>
            <person name="Barry K."/>
            <person name="Grigoriev I.V."/>
            <person name="Crous P."/>
            <person name="Smith M.E."/>
        </authorList>
    </citation>
    <scope>NUCLEOTIDE SEQUENCE</scope>
    <source>
        <strain evidence="1">CBS 102833</strain>
    </source>
</reference>
<evidence type="ECO:0000313" key="2">
    <source>
        <dbReference type="Proteomes" id="UP001140096"/>
    </source>
</evidence>
<keyword evidence="2" id="KW-1185">Reference proteome</keyword>
<organism evidence="1 2">
    <name type="scientific">Coemansia furcata</name>
    <dbReference type="NCBI Taxonomy" id="417177"/>
    <lineage>
        <taxon>Eukaryota</taxon>
        <taxon>Fungi</taxon>
        <taxon>Fungi incertae sedis</taxon>
        <taxon>Zoopagomycota</taxon>
        <taxon>Kickxellomycotina</taxon>
        <taxon>Kickxellomycetes</taxon>
        <taxon>Kickxellales</taxon>
        <taxon>Kickxellaceae</taxon>
        <taxon>Coemansia</taxon>
    </lineage>
</organism>
<accession>A0ACC1L811</accession>
<evidence type="ECO:0000313" key="1">
    <source>
        <dbReference type="EMBL" id="KAJ2802656.1"/>
    </source>
</evidence>
<dbReference type="EMBL" id="JANBUP010001945">
    <property type="protein sequence ID" value="KAJ2802656.1"/>
    <property type="molecule type" value="Genomic_DNA"/>
</dbReference>
<name>A0ACC1L811_9FUNG</name>
<protein>
    <submittedName>
        <fullName evidence="1">Peroxisome biosynthesis protein pex1</fullName>
    </submittedName>
</protein>
<comment type="caution">
    <text evidence="1">The sequence shown here is derived from an EMBL/GenBank/DDBJ whole genome shotgun (WGS) entry which is preliminary data.</text>
</comment>
<proteinExistence type="predicted"/>
<feature type="non-terminal residue" evidence="1">
    <location>
        <position position="1"/>
    </location>
</feature>
<dbReference type="Proteomes" id="UP001140096">
    <property type="component" value="Unassembled WGS sequence"/>
</dbReference>
<gene>
    <name evidence="1" type="primary">PEX1_2</name>
    <name evidence="1" type="ORF">H4S07_004640</name>
</gene>